<protein>
    <submittedName>
        <fullName evidence="1 2">Uncharacterized protein</fullName>
    </submittedName>
</protein>
<reference evidence="3" key="2">
    <citation type="submission" date="2012-11" db="EMBL/GenBank/DDBJ databases">
        <authorList>
            <person name="Kuo A."/>
            <person name="Curtis B.A."/>
            <person name="Tanifuji G."/>
            <person name="Burki F."/>
            <person name="Gruber A."/>
            <person name="Irimia M."/>
            <person name="Maruyama S."/>
            <person name="Arias M.C."/>
            <person name="Ball S.G."/>
            <person name="Gile G.H."/>
            <person name="Hirakawa Y."/>
            <person name="Hopkins J.F."/>
            <person name="Rensing S.A."/>
            <person name="Schmutz J."/>
            <person name="Symeonidi A."/>
            <person name="Elias M."/>
            <person name="Eveleigh R.J."/>
            <person name="Herman E.K."/>
            <person name="Klute M.J."/>
            <person name="Nakayama T."/>
            <person name="Obornik M."/>
            <person name="Reyes-Prieto A."/>
            <person name="Armbrust E.V."/>
            <person name="Aves S.J."/>
            <person name="Beiko R.G."/>
            <person name="Coutinho P."/>
            <person name="Dacks J.B."/>
            <person name="Durnford D.G."/>
            <person name="Fast N.M."/>
            <person name="Green B.R."/>
            <person name="Grisdale C."/>
            <person name="Hempe F."/>
            <person name="Henrissat B."/>
            <person name="Hoppner M.P."/>
            <person name="Ishida K.-I."/>
            <person name="Kim E."/>
            <person name="Koreny L."/>
            <person name="Kroth P.G."/>
            <person name="Liu Y."/>
            <person name="Malik S.-B."/>
            <person name="Maier U.G."/>
            <person name="McRose D."/>
            <person name="Mock T."/>
            <person name="Neilson J.A."/>
            <person name="Onodera N.T."/>
            <person name="Poole A.M."/>
            <person name="Pritham E.J."/>
            <person name="Richards T.A."/>
            <person name="Rocap G."/>
            <person name="Roy S.W."/>
            <person name="Sarai C."/>
            <person name="Schaack S."/>
            <person name="Shirato S."/>
            <person name="Slamovits C.H."/>
            <person name="Spencer D.F."/>
            <person name="Suzuki S."/>
            <person name="Worden A.Z."/>
            <person name="Zauner S."/>
            <person name="Barry K."/>
            <person name="Bell C."/>
            <person name="Bharti A.K."/>
            <person name="Crow J.A."/>
            <person name="Grimwood J."/>
            <person name="Kramer R."/>
            <person name="Lindquist E."/>
            <person name="Lucas S."/>
            <person name="Salamov A."/>
            <person name="McFadden G.I."/>
            <person name="Lane C.E."/>
            <person name="Keeling P.J."/>
            <person name="Gray M.W."/>
            <person name="Grigoriev I.V."/>
            <person name="Archibald J.M."/>
        </authorList>
    </citation>
    <scope>NUCLEOTIDE SEQUENCE</scope>
    <source>
        <strain evidence="3">CCMP2712</strain>
    </source>
</reference>
<evidence type="ECO:0000313" key="3">
    <source>
        <dbReference type="Proteomes" id="UP000011087"/>
    </source>
</evidence>
<reference evidence="2" key="3">
    <citation type="submission" date="2016-03" db="UniProtKB">
        <authorList>
            <consortium name="EnsemblProtists"/>
        </authorList>
    </citation>
    <scope>IDENTIFICATION</scope>
</reference>
<name>L1JZQ7_GUITC</name>
<evidence type="ECO:0000313" key="2">
    <source>
        <dbReference type="EnsemblProtists" id="EKX53832"/>
    </source>
</evidence>
<dbReference type="AlphaFoldDB" id="L1JZQ7"/>
<dbReference type="GeneID" id="17310430"/>
<sequence length="130" mass="14632">MNKGGDTVPGLSPALFWCDGNVSGDLSIYHDEDVRRYALIATVASTSPYTLQRTPLDKLLIAHKKKEKIVKEFQNVNNFHKSMKDPFSNSFPHGYCRPMCKGSFAKSHNDIFMKKAGERNIIAVILQCLK</sequence>
<evidence type="ECO:0000313" key="1">
    <source>
        <dbReference type="EMBL" id="EKX53832.1"/>
    </source>
</evidence>
<dbReference type="Proteomes" id="UP000011087">
    <property type="component" value="Unassembled WGS sequence"/>
</dbReference>
<gene>
    <name evidence="1" type="ORF">GUITHDRAFT_100798</name>
</gene>
<organism evidence="1">
    <name type="scientific">Guillardia theta (strain CCMP2712)</name>
    <name type="common">Cryptophyte</name>
    <dbReference type="NCBI Taxonomy" id="905079"/>
    <lineage>
        <taxon>Eukaryota</taxon>
        <taxon>Cryptophyceae</taxon>
        <taxon>Pyrenomonadales</taxon>
        <taxon>Geminigeraceae</taxon>
        <taxon>Guillardia</taxon>
    </lineage>
</organism>
<keyword evidence="3" id="KW-1185">Reference proteome</keyword>
<dbReference type="HOGENOM" id="CLU_1942109_0_0_1"/>
<reference evidence="1 3" key="1">
    <citation type="journal article" date="2012" name="Nature">
        <title>Algal genomes reveal evolutionary mosaicism and the fate of nucleomorphs.</title>
        <authorList>
            <consortium name="DOE Joint Genome Institute"/>
            <person name="Curtis B.A."/>
            <person name="Tanifuji G."/>
            <person name="Burki F."/>
            <person name="Gruber A."/>
            <person name="Irimia M."/>
            <person name="Maruyama S."/>
            <person name="Arias M.C."/>
            <person name="Ball S.G."/>
            <person name="Gile G.H."/>
            <person name="Hirakawa Y."/>
            <person name="Hopkins J.F."/>
            <person name="Kuo A."/>
            <person name="Rensing S.A."/>
            <person name="Schmutz J."/>
            <person name="Symeonidi A."/>
            <person name="Elias M."/>
            <person name="Eveleigh R.J."/>
            <person name="Herman E.K."/>
            <person name="Klute M.J."/>
            <person name="Nakayama T."/>
            <person name="Obornik M."/>
            <person name="Reyes-Prieto A."/>
            <person name="Armbrust E.V."/>
            <person name="Aves S.J."/>
            <person name="Beiko R.G."/>
            <person name="Coutinho P."/>
            <person name="Dacks J.B."/>
            <person name="Durnford D.G."/>
            <person name="Fast N.M."/>
            <person name="Green B.R."/>
            <person name="Grisdale C.J."/>
            <person name="Hempel F."/>
            <person name="Henrissat B."/>
            <person name="Hoppner M.P."/>
            <person name="Ishida K."/>
            <person name="Kim E."/>
            <person name="Koreny L."/>
            <person name="Kroth P.G."/>
            <person name="Liu Y."/>
            <person name="Malik S.B."/>
            <person name="Maier U.G."/>
            <person name="McRose D."/>
            <person name="Mock T."/>
            <person name="Neilson J.A."/>
            <person name="Onodera N.T."/>
            <person name="Poole A.M."/>
            <person name="Pritham E.J."/>
            <person name="Richards T.A."/>
            <person name="Rocap G."/>
            <person name="Roy S.W."/>
            <person name="Sarai C."/>
            <person name="Schaack S."/>
            <person name="Shirato S."/>
            <person name="Slamovits C.H."/>
            <person name="Spencer D.F."/>
            <person name="Suzuki S."/>
            <person name="Worden A.Z."/>
            <person name="Zauner S."/>
            <person name="Barry K."/>
            <person name="Bell C."/>
            <person name="Bharti A.K."/>
            <person name="Crow J.A."/>
            <person name="Grimwood J."/>
            <person name="Kramer R."/>
            <person name="Lindquist E."/>
            <person name="Lucas S."/>
            <person name="Salamov A."/>
            <person name="McFadden G.I."/>
            <person name="Lane C.E."/>
            <person name="Keeling P.J."/>
            <person name="Gray M.W."/>
            <person name="Grigoriev I.V."/>
            <person name="Archibald J.M."/>
        </authorList>
    </citation>
    <scope>NUCLEOTIDE SEQUENCE</scope>
    <source>
        <strain evidence="1 3">CCMP2712</strain>
    </source>
</reference>
<accession>L1JZQ7</accession>
<dbReference type="RefSeq" id="XP_005840812.1">
    <property type="nucleotide sequence ID" value="XM_005840755.1"/>
</dbReference>
<dbReference type="KEGG" id="gtt:GUITHDRAFT_100798"/>
<dbReference type="EMBL" id="JH992969">
    <property type="protein sequence ID" value="EKX53832.1"/>
    <property type="molecule type" value="Genomic_DNA"/>
</dbReference>
<proteinExistence type="predicted"/>
<dbReference type="EnsemblProtists" id="EKX53832">
    <property type="protein sequence ID" value="EKX53832"/>
    <property type="gene ID" value="GUITHDRAFT_100798"/>
</dbReference>
<dbReference type="PaxDb" id="55529-EKX53832"/>